<feature type="DNA-binding region" description="H-T-H motif" evidence="2">
    <location>
        <begin position="29"/>
        <end position="48"/>
    </location>
</feature>
<dbReference type="KEGG" id="alka:J0B03_11785"/>
<name>A0A975AHB7_9FIRM</name>
<evidence type="ECO:0000256" key="2">
    <source>
        <dbReference type="PROSITE-ProRule" id="PRU00335"/>
    </source>
</evidence>
<gene>
    <name evidence="4" type="ORF">J0B03_11785</name>
</gene>
<dbReference type="Pfam" id="PF00440">
    <property type="entry name" value="TetR_N"/>
    <property type="match status" value="1"/>
</dbReference>
<protein>
    <submittedName>
        <fullName evidence="4">TetR/AcrR family transcriptional regulator</fullName>
    </submittedName>
</protein>
<dbReference type="SUPFAM" id="SSF46689">
    <property type="entry name" value="Homeodomain-like"/>
    <property type="match status" value="1"/>
</dbReference>
<evidence type="ECO:0000256" key="1">
    <source>
        <dbReference type="ARBA" id="ARBA00023125"/>
    </source>
</evidence>
<dbReference type="InterPro" id="IPR009057">
    <property type="entry name" value="Homeodomain-like_sf"/>
</dbReference>
<accession>A0A975AHB7</accession>
<evidence type="ECO:0000313" key="4">
    <source>
        <dbReference type="EMBL" id="QSX08449.1"/>
    </source>
</evidence>
<keyword evidence="5" id="KW-1185">Reference proteome</keyword>
<dbReference type="EMBL" id="CP071444">
    <property type="protein sequence ID" value="QSX08449.1"/>
    <property type="molecule type" value="Genomic_DNA"/>
</dbReference>
<dbReference type="GO" id="GO:0003677">
    <property type="term" value="F:DNA binding"/>
    <property type="evidence" value="ECO:0007669"/>
    <property type="project" value="UniProtKB-UniRule"/>
</dbReference>
<dbReference type="InterPro" id="IPR001647">
    <property type="entry name" value="HTH_TetR"/>
</dbReference>
<evidence type="ECO:0000259" key="3">
    <source>
        <dbReference type="PROSITE" id="PS50977"/>
    </source>
</evidence>
<proteinExistence type="predicted"/>
<organism evidence="4 5">
    <name type="scientific">Alkalibacter rhizosphaerae</name>
    <dbReference type="NCBI Taxonomy" id="2815577"/>
    <lineage>
        <taxon>Bacteria</taxon>
        <taxon>Bacillati</taxon>
        <taxon>Bacillota</taxon>
        <taxon>Clostridia</taxon>
        <taxon>Eubacteriales</taxon>
        <taxon>Eubacteriaceae</taxon>
        <taxon>Alkalibacter</taxon>
    </lineage>
</organism>
<dbReference type="Gene3D" id="1.10.357.10">
    <property type="entry name" value="Tetracycline Repressor, domain 2"/>
    <property type="match status" value="1"/>
</dbReference>
<dbReference type="AlphaFoldDB" id="A0A975AHB7"/>
<sequence>MTIAKRNKKERIYQNAKELLYKDGFNKTTIKKIAEASDVPISLVHYYFNKKEEIIRSIYIDFLNNIEFFLYRNKPEIYSNSILSHAVTSRIYYDIILKDENNRRVYLEVLHNSSNYRILSKYMNKMYHKYVEDNHLVLSDELFKAYVLMDFGARRELLLQYFDGQVDLSIMDLVSTLNGMLPRLLKLNQHFIDSLLLDSISIAESMDYKQLRFLV</sequence>
<reference evidence="4" key="1">
    <citation type="submission" date="2021-03" db="EMBL/GenBank/DDBJ databases">
        <title>Alkalibacter marinus sp. nov., isolated from tidal flat sediment.</title>
        <authorList>
            <person name="Namirimu T."/>
            <person name="Yang J.-A."/>
            <person name="Yang S.-H."/>
            <person name="Kim Y.-J."/>
            <person name="Kwon K.K."/>
        </authorList>
    </citation>
    <scope>NUCLEOTIDE SEQUENCE</scope>
    <source>
        <strain evidence="4">ES005</strain>
    </source>
</reference>
<evidence type="ECO:0000313" key="5">
    <source>
        <dbReference type="Proteomes" id="UP000663499"/>
    </source>
</evidence>
<dbReference type="Proteomes" id="UP000663499">
    <property type="component" value="Chromosome"/>
</dbReference>
<feature type="domain" description="HTH tetR-type" evidence="3">
    <location>
        <begin position="6"/>
        <end position="66"/>
    </location>
</feature>
<keyword evidence="1 2" id="KW-0238">DNA-binding</keyword>
<dbReference type="RefSeq" id="WP_207299790.1">
    <property type="nucleotide sequence ID" value="NZ_CP071444.1"/>
</dbReference>
<dbReference type="PROSITE" id="PS50977">
    <property type="entry name" value="HTH_TETR_2"/>
    <property type="match status" value="1"/>
</dbReference>